<sequence length="51" mass="6211">MSKYGDYLTDYNVYCFKFQQPISAMTYAKIRWKAFYRLALNQNIAITKRIY</sequence>
<evidence type="ECO:0000313" key="2">
    <source>
        <dbReference type="Proteomes" id="UP001159179"/>
    </source>
</evidence>
<name>A0AAW6SUI0_9BACI</name>
<gene>
    <name evidence="1" type="ORF">P5X88_06620</name>
</gene>
<reference evidence="1" key="1">
    <citation type="submission" date="2023-03" db="EMBL/GenBank/DDBJ databases">
        <title>Bacterial isolates from washroom surfaces on a university campus.</title>
        <authorList>
            <person name="Holman D.B."/>
            <person name="Gzyl K.E."/>
            <person name="Taheri A.E."/>
        </authorList>
    </citation>
    <scope>NUCLEOTIDE SEQUENCE</scope>
    <source>
        <strain evidence="1">RD03</strain>
    </source>
</reference>
<dbReference type="Proteomes" id="UP001159179">
    <property type="component" value="Unassembled WGS sequence"/>
</dbReference>
<protein>
    <submittedName>
        <fullName evidence="1">Uncharacterized protein</fullName>
    </submittedName>
</protein>
<accession>A0AAW6SUI0</accession>
<proteinExistence type="predicted"/>
<dbReference type="AlphaFoldDB" id="A0AAW6SUI0"/>
<organism evidence="1 2">
    <name type="scientific">Heyndrickxia oleronia</name>
    <dbReference type="NCBI Taxonomy" id="38875"/>
    <lineage>
        <taxon>Bacteria</taxon>
        <taxon>Bacillati</taxon>
        <taxon>Bacillota</taxon>
        <taxon>Bacilli</taxon>
        <taxon>Bacillales</taxon>
        <taxon>Bacillaceae</taxon>
        <taxon>Heyndrickxia</taxon>
    </lineage>
</organism>
<dbReference type="EMBL" id="JAROYP010000003">
    <property type="protein sequence ID" value="MDH5160604.1"/>
    <property type="molecule type" value="Genomic_DNA"/>
</dbReference>
<comment type="caution">
    <text evidence="1">The sequence shown here is derived from an EMBL/GenBank/DDBJ whole genome shotgun (WGS) entry which is preliminary data.</text>
</comment>
<evidence type="ECO:0000313" key="1">
    <source>
        <dbReference type="EMBL" id="MDH5160604.1"/>
    </source>
</evidence>